<dbReference type="Proteomes" id="UP000604241">
    <property type="component" value="Unassembled WGS sequence"/>
</dbReference>
<evidence type="ECO:0000313" key="2">
    <source>
        <dbReference type="Proteomes" id="UP000604241"/>
    </source>
</evidence>
<accession>A0ABR8Q9G8</accession>
<gene>
    <name evidence="1" type="ORF">H9657_02010</name>
</gene>
<dbReference type="RefSeq" id="WP_191779776.1">
    <property type="nucleotide sequence ID" value="NZ_JACSQV010000001.1"/>
</dbReference>
<comment type="caution">
    <text evidence="1">The sequence shown here is derived from an EMBL/GenBank/DDBJ whole genome shotgun (WGS) entry which is preliminary data.</text>
</comment>
<keyword evidence="2" id="KW-1185">Reference proteome</keyword>
<evidence type="ECO:0000313" key="1">
    <source>
        <dbReference type="EMBL" id="MBD7917057.1"/>
    </source>
</evidence>
<sequence>MTGSDHRPPHAEQAWATADELTQARLRFEALMPGYRAPAVHGTVLRHADGSVETGAVNRGEHLLPAAVLSLLVGWDGVTRTLELPGVLLARAVDLMAPAEAARDFEHPNIRAWRRMLTHLAGHPDCSALVVLVADELDPPAGPHDVLVREQVAGRTSS</sequence>
<organism evidence="1 2">
    <name type="scientific">Cellulomonas avistercoris</name>
    <dbReference type="NCBI Taxonomy" id="2762242"/>
    <lineage>
        <taxon>Bacteria</taxon>
        <taxon>Bacillati</taxon>
        <taxon>Actinomycetota</taxon>
        <taxon>Actinomycetes</taxon>
        <taxon>Micrococcales</taxon>
        <taxon>Cellulomonadaceae</taxon>
        <taxon>Cellulomonas</taxon>
    </lineage>
</organism>
<protein>
    <submittedName>
        <fullName evidence="1">Uncharacterized protein</fullName>
    </submittedName>
</protein>
<proteinExistence type="predicted"/>
<reference evidence="1 2" key="1">
    <citation type="submission" date="2020-08" db="EMBL/GenBank/DDBJ databases">
        <title>A Genomic Blueprint of the Chicken Gut Microbiome.</title>
        <authorList>
            <person name="Gilroy R."/>
            <person name="Ravi A."/>
            <person name="Getino M."/>
            <person name="Pursley I."/>
            <person name="Horton D.L."/>
            <person name="Alikhan N.-F."/>
            <person name="Baker D."/>
            <person name="Gharbi K."/>
            <person name="Hall N."/>
            <person name="Watson M."/>
            <person name="Adriaenssens E.M."/>
            <person name="Foster-Nyarko E."/>
            <person name="Jarju S."/>
            <person name="Secka A."/>
            <person name="Antonio M."/>
            <person name="Oren A."/>
            <person name="Chaudhuri R."/>
            <person name="La Ragione R.M."/>
            <person name="Hildebrand F."/>
            <person name="Pallen M.J."/>
        </authorList>
    </citation>
    <scope>NUCLEOTIDE SEQUENCE [LARGE SCALE GENOMIC DNA]</scope>
    <source>
        <strain evidence="1 2">Sa3CUA2</strain>
    </source>
</reference>
<name>A0ABR8Q9G8_9CELL</name>
<dbReference type="EMBL" id="JACSQV010000001">
    <property type="protein sequence ID" value="MBD7917057.1"/>
    <property type="molecule type" value="Genomic_DNA"/>
</dbReference>